<dbReference type="FunFam" id="1.10.10.60:FF:000001">
    <property type="entry name" value="MYB-related transcription factor"/>
    <property type="match status" value="1"/>
</dbReference>
<comment type="subcellular location">
    <subcellularLocation>
        <location evidence="1">Nucleus</location>
    </subcellularLocation>
</comment>
<organism evidence="10 11">
    <name type="scientific">Canna indica</name>
    <name type="common">Indian-shot</name>
    <dbReference type="NCBI Taxonomy" id="4628"/>
    <lineage>
        <taxon>Eukaryota</taxon>
        <taxon>Viridiplantae</taxon>
        <taxon>Streptophyta</taxon>
        <taxon>Embryophyta</taxon>
        <taxon>Tracheophyta</taxon>
        <taxon>Spermatophyta</taxon>
        <taxon>Magnoliopsida</taxon>
        <taxon>Liliopsida</taxon>
        <taxon>Zingiberales</taxon>
        <taxon>Cannaceae</taxon>
        <taxon>Canna</taxon>
    </lineage>
</organism>
<dbReference type="Proteomes" id="UP001327560">
    <property type="component" value="Chromosome 6"/>
</dbReference>
<keyword evidence="6" id="KW-0539">Nucleus</keyword>
<keyword evidence="3" id="KW-0805">Transcription regulation</keyword>
<keyword evidence="2" id="KW-0677">Repeat</keyword>
<proteinExistence type="predicted"/>
<keyword evidence="4" id="KW-0238">DNA-binding</keyword>
<dbReference type="SUPFAM" id="SSF46689">
    <property type="entry name" value="Homeodomain-like"/>
    <property type="match status" value="1"/>
</dbReference>
<evidence type="ECO:0000256" key="6">
    <source>
        <dbReference type="ARBA" id="ARBA00023242"/>
    </source>
</evidence>
<dbReference type="SMART" id="SM00717">
    <property type="entry name" value="SANT"/>
    <property type="match status" value="2"/>
</dbReference>
<evidence type="ECO:0000256" key="7">
    <source>
        <dbReference type="SAM" id="MobiDB-lite"/>
    </source>
</evidence>
<dbReference type="AlphaFoldDB" id="A0AAQ3QEA7"/>
<evidence type="ECO:0000256" key="4">
    <source>
        <dbReference type="ARBA" id="ARBA00023125"/>
    </source>
</evidence>
<evidence type="ECO:0000256" key="1">
    <source>
        <dbReference type="ARBA" id="ARBA00004123"/>
    </source>
</evidence>
<keyword evidence="11" id="KW-1185">Reference proteome</keyword>
<feature type="domain" description="Myb-like" evidence="8">
    <location>
        <begin position="9"/>
        <end position="61"/>
    </location>
</feature>
<dbReference type="Gene3D" id="1.10.10.60">
    <property type="entry name" value="Homeodomain-like"/>
    <property type="match status" value="2"/>
</dbReference>
<evidence type="ECO:0000259" key="8">
    <source>
        <dbReference type="PROSITE" id="PS50090"/>
    </source>
</evidence>
<accession>A0AAQ3QEA7</accession>
<evidence type="ECO:0000256" key="2">
    <source>
        <dbReference type="ARBA" id="ARBA00022737"/>
    </source>
</evidence>
<feature type="domain" description="HTH myb-type" evidence="9">
    <location>
        <begin position="9"/>
        <end position="61"/>
    </location>
</feature>
<dbReference type="Pfam" id="PF00249">
    <property type="entry name" value="Myb_DNA-binding"/>
    <property type="match status" value="2"/>
</dbReference>
<dbReference type="PROSITE" id="PS51294">
    <property type="entry name" value="HTH_MYB"/>
    <property type="match status" value="2"/>
</dbReference>
<evidence type="ECO:0000256" key="3">
    <source>
        <dbReference type="ARBA" id="ARBA00023015"/>
    </source>
</evidence>
<dbReference type="InterPro" id="IPR017930">
    <property type="entry name" value="Myb_dom"/>
</dbReference>
<dbReference type="PANTHER" id="PTHR10641:SF1346">
    <property type="entry name" value="TRANSCRIPTION FACTOR MYB14"/>
    <property type="match status" value="1"/>
</dbReference>
<gene>
    <name evidence="10" type="ORF">Cni_G18374</name>
</gene>
<dbReference type="PANTHER" id="PTHR10641">
    <property type="entry name" value="MYB FAMILY TRANSCRIPTION FACTOR"/>
    <property type="match status" value="1"/>
</dbReference>
<evidence type="ECO:0000313" key="10">
    <source>
        <dbReference type="EMBL" id="WOL09621.1"/>
    </source>
</evidence>
<dbReference type="PROSITE" id="PS50090">
    <property type="entry name" value="MYB_LIKE"/>
    <property type="match status" value="2"/>
</dbReference>
<dbReference type="InterPro" id="IPR001005">
    <property type="entry name" value="SANT/Myb"/>
</dbReference>
<sequence>MVRAPCCEKVGLKKGPWSAEEDQILIQHIQRFGHPNWRALPKQAGLLRCGKSCRLRWTNYLRPDIKRGNFTSEEEDAIISLHAELGNKWSAIAAKLPGRTDNEIKNVWHTHLKKRLNSPKELASAQPSKKKIKTKLDSEAAATNLQKPDLIMPAAASGLEQSCSSATELSSINGTDSRVMPGDHITANNYNNGINDEISFSSEKFEGLDDNFWSETLLINDDHNGDSSAELMSLASLEAPYLFSSTDSYDMEFWLNVFREAEYLDI</sequence>
<feature type="domain" description="HTH myb-type" evidence="9">
    <location>
        <begin position="62"/>
        <end position="116"/>
    </location>
</feature>
<feature type="domain" description="Myb-like" evidence="8">
    <location>
        <begin position="62"/>
        <end position="112"/>
    </location>
</feature>
<keyword evidence="5" id="KW-0804">Transcription</keyword>
<evidence type="ECO:0000259" key="9">
    <source>
        <dbReference type="PROSITE" id="PS51294"/>
    </source>
</evidence>
<protein>
    <submittedName>
        <fullName evidence="10">Uncharacterized protein</fullName>
    </submittedName>
</protein>
<name>A0AAQ3QEA7_9LILI</name>
<dbReference type="GO" id="GO:0005634">
    <property type="term" value="C:nucleus"/>
    <property type="evidence" value="ECO:0007669"/>
    <property type="project" value="UniProtKB-SubCell"/>
</dbReference>
<dbReference type="InterPro" id="IPR009057">
    <property type="entry name" value="Homeodomain-like_sf"/>
</dbReference>
<dbReference type="EMBL" id="CP136895">
    <property type="protein sequence ID" value="WOL09621.1"/>
    <property type="molecule type" value="Genomic_DNA"/>
</dbReference>
<evidence type="ECO:0000313" key="11">
    <source>
        <dbReference type="Proteomes" id="UP001327560"/>
    </source>
</evidence>
<dbReference type="CDD" id="cd00167">
    <property type="entry name" value="SANT"/>
    <property type="match status" value="2"/>
</dbReference>
<evidence type="ECO:0000256" key="5">
    <source>
        <dbReference type="ARBA" id="ARBA00023163"/>
    </source>
</evidence>
<feature type="region of interest" description="Disordered" evidence="7">
    <location>
        <begin position="117"/>
        <end position="138"/>
    </location>
</feature>
<dbReference type="GO" id="GO:0003677">
    <property type="term" value="F:DNA binding"/>
    <property type="evidence" value="ECO:0007669"/>
    <property type="project" value="UniProtKB-KW"/>
</dbReference>
<dbReference type="InterPro" id="IPR015495">
    <property type="entry name" value="Myb_TF_plants"/>
</dbReference>
<reference evidence="10 11" key="1">
    <citation type="submission" date="2023-10" db="EMBL/GenBank/DDBJ databases">
        <title>Chromosome-scale genome assembly provides insights into flower coloration mechanisms of Canna indica.</title>
        <authorList>
            <person name="Li C."/>
        </authorList>
    </citation>
    <scope>NUCLEOTIDE SEQUENCE [LARGE SCALE GENOMIC DNA]</scope>
    <source>
        <tissue evidence="10">Flower</tissue>
    </source>
</reference>